<evidence type="ECO:0000313" key="3">
    <source>
        <dbReference type="EMBL" id="ETO25223.1"/>
    </source>
</evidence>
<dbReference type="Pfam" id="PF02714">
    <property type="entry name" value="RSN1_7TM"/>
    <property type="match status" value="1"/>
</dbReference>
<feature type="domain" description="CSC1/OSCA1-like 7TM region" evidence="2">
    <location>
        <begin position="2"/>
        <end position="157"/>
    </location>
</feature>
<keyword evidence="1" id="KW-0812">Transmembrane</keyword>
<feature type="transmembrane region" description="Helical" evidence="1">
    <location>
        <begin position="85"/>
        <end position="112"/>
    </location>
</feature>
<protein>
    <recommendedName>
        <fullName evidence="2">CSC1/OSCA1-like 7TM region domain-containing protein</fullName>
    </recommendedName>
</protein>
<dbReference type="PANTHER" id="PTHR13018">
    <property type="entry name" value="PROBABLE MEMBRANE PROTEIN DUF221-RELATED"/>
    <property type="match status" value="1"/>
</dbReference>
<sequence length="176" mass="20118">MLVLVTSISGTILKNLQSLGWDFSKLIQLMGLGLSQMGVYFMMYLLNLALFQTPIQLFRIGYWVNRWMFHNEQNNFDYWDTYPNFMIGLLLCITYGAMSPLIWIIGLLYFGVSYTVLTYQLSMCFINENEGGLELWPPLFNRLMIGVQIGNITLMVLLLLKKGVGPAVAVLLLLIV</sequence>
<evidence type="ECO:0000259" key="2">
    <source>
        <dbReference type="Pfam" id="PF02714"/>
    </source>
</evidence>
<dbReference type="InterPro" id="IPR045122">
    <property type="entry name" value="Csc1-like"/>
</dbReference>
<keyword evidence="1" id="KW-0472">Membrane</keyword>
<organism evidence="3 4">
    <name type="scientific">Reticulomyxa filosa</name>
    <dbReference type="NCBI Taxonomy" id="46433"/>
    <lineage>
        <taxon>Eukaryota</taxon>
        <taxon>Sar</taxon>
        <taxon>Rhizaria</taxon>
        <taxon>Retaria</taxon>
        <taxon>Foraminifera</taxon>
        <taxon>Monothalamids</taxon>
        <taxon>Reticulomyxidae</taxon>
        <taxon>Reticulomyxa</taxon>
    </lineage>
</organism>
<dbReference type="OrthoDB" id="1689567at2759"/>
<dbReference type="GO" id="GO:0005227">
    <property type="term" value="F:calcium-activated cation channel activity"/>
    <property type="evidence" value="ECO:0007669"/>
    <property type="project" value="InterPro"/>
</dbReference>
<evidence type="ECO:0000313" key="4">
    <source>
        <dbReference type="Proteomes" id="UP000023152"/>
    </source>
</evidence>
<accession>X6NH50</accession>
<name>X6NH50_RETFI</name>
<keyword evidence="4" id="KW-1185">Reference proteome</keyword>
<dbReference type="InterPro" id="IPR003864">
    <property type="entry name" value="CSC1/OSCA1-like_7TM"/>
</dbReference>
<dbReference type="EMBL" id="ASPP01008682">
    <property type="protein sequence ID" value="ETO25223.1"/>
    <property type="molecule type" value="Genomic_DNA"/>
</dbReference>
<proteinExistence type="predicted"/>
<gene>
    <name evidence="3" type="ORF">RFI_11914</name>
</gene>
<dbReference type="GO" id="GO:0005886">
    <property type="term" value="C:plasma membrane"/>
    <property type="evidence" value="ECO:0007669"/>
    <property type="project" value="TreeGrafter"/>
</dbReference>
<evidence type="ECO:0000256" key="1">
    <source>
        <dbReference type="SAM" id="Phobius"/>
    </source>
</evidence>
<reference evidence="3 4" key="1">
    <citation type="journal article" date="2013" name="Curr. Biol.">
        <title>The Genome of the Foraminiferan Reticulomyxa filosa.</title>
        <authorList>
            <person name="Glockner G."/>
            <person name="Hulsmann N."/>
            <person name="Schleicher M."/>
            <person name="Noegel A.A."/>
            <person name="Eichinger L."/>
            <person name="Gallinger C."/>
            <person name="Pawlowski J."/>
            <person name="Sierra R."/>
            <person name="Euteneuer U."/>
            <person name="Pillet L."/>
            <person name="Moustafa A."/>
            <person name="Platzer M."/>
            <person name="Groth M."/>
            <person name="Szafranski K."/>
            <person name="Schliwa M."/>
        </authorList>
    </citation>
    <scope>NUCLEOTIDE SEQUENCE [LARGE SCALE GENOMIC DNA]</scope>
</reference>
<dbReference type="PANTHER" id="PTHR13018:SF5">
    <property type="entry name" value="RE44586P"/>
    <property type="match status" value="1"/>
</dbReference>
<feature type="non-terminal residue" evidence="3">
    <location>
        <position position="176"/>
    </location>
</feature>
<dbReference type="Proteomes" id="UP000023152">
    <property type="component" value="Unassembled WGS sequence"/>
</dbReference>
<comment type="caution">
    <text evidence="3">The sequence shown here is derived from an EMBL/GenBank/DDBJ whole genome shotgun (WGS) entry which is preliminary data.</text>
</comment>
<dbReference type="AlphaFoldDB" id="X6NH50"/>
<keyword evidence="1" id="KW-1133">Transmembrane helix</keyword>